<sequence length="46" mass="5184">MQQLGGPLGDIIETVPVRRQEKLLKMTRSFQLRRENTVSGLVLFAG</sequence>
<reference evidence="1" key="2">
    <citation type="journal article" date="2015" name="Fish Shellfish Immunol.">
        <title>Early steps in the European eel (Anguilla anguilla)-Vibrio vulnificus interaction in the gills: Role of the RtxA13 toxin.</title>
        <authorList>
            <person name="Callol A."/>
            <person name="Pajuelo D."/>
            <person name="Ebbesson L."/>
            <person name="Teles M."/>
            <person name="MacKenzie S."/>
            <person name="Amaro C."/>
        </authorList>
    </citation>
    <scope>NUCLEOTIDE SEQUENCE</scope>
</reference>
<organism evidence="1">
    <name type="scientific">Anguilla anguilla</name>
    <name type="common">European freshwater eel</name>
    <name type="synonym">Muraena anguilla</name>
    <dbReference type="NCBI Taxonomy" id="7936"/>
    <lineage>
        <taxon>Eukaryota</taxon>
        <taxon>Metazoa</taxon>
        <taxon>Chordata</taxon>
        <taxon>Craniata</taxon>
        <taxon>Vertebrata</taxon>
        <taxon>Euteleostomi</taxon>
        <taxon>Actinopterygii</taxon>
        <taxon>Neopterygii</taxon>
        <taxon>Teleostei</taxon>
        <taxon>Anguilliformes</taxon>
        <taxon>Anguillidae</taxon>
        <taxon>Anguilla</taxon>
    </lineage>
</organism>
<proteinExistence type="predicted"/>
<name>A0A0E9V7Z1_ANGAN</name>
<dbReference type="AlphaFoldDB" id="A0A0E9V7Z1"/>
<accession>A0A0E9V7Z1</accession>
<dbReference type="EMBL" id="GBXM01035254">
    <property type="protein sequence ID" value="JAH73323.1"/>
    <property type="molecule type" value="Transcribed_RNA"/>
</dbReference>
<protein>
    <submittedName>
        <fullName evidence="1">Uncharacterized protein</fullName>
    </submittedName>
</protein>
<evidence type="ECO:0000313" key="1">
    <source>
        <dbReference type="EMBL" id="JAH73323.1"/>
    </source>
</evidence>
<reference evidence="1" key="1">
    <citation type="submission" date="2014-11" db="EMBL/GenBank/DDBJ databases">
        <authorList>
            <person name="Amaro Gonzalez C."/>
        </authorList>
    </citation>
    <scope>NUCLEOTIDE SEQUENCE</scope>
</reference>